<reference evidence="3" key="1">
    <citation type="journal article" date="2022" name="IScience">
        <title>Evolution of zygomycete secretomes and the origins of terrestrial fungal ecologies.</title>
        <authorList>
            <person name="Chang Y."/>
            <person name="Wang Y."/>
            <person name="Mondo S."/>
            <person name="Ahrendt S."/>
            <person name="Andreopoulos W."/>
            <person name="Barry K."/>
            <person name="Beard J."/>
            <person name="Benny G.L."/>
            <person name="Blankenship S."/>
            <person name="Bonito G."/>
            <person name="Cuomo C."/>
            <person name="Desiro A."/>
            <person name="Gervers K.A."/>
            <person name="Hundley H."/>
            <person name="Kuo A."/>
            <person name="LaButti K."/>
            <person name="Lang B.F."/>
            <person name="Lipzen A."/>
            <person name="O'Donnell K."/>
            <person name="Pangilinan J."/>
            <person name="Reynolds N."/>
            <person name="Sandor L."/>
            <person name="Smith M.E."/>
            <person name="Tsang A."/>
            <person name="Grigoriev I.V."/>
            <person name="Stajich J.E."/>
            <person name="Spatafora J.W."/>
        </authorList>
    </citation>
    <scope>NUCLEOTIDE SEQUENCE</scope>
    <source>
        <strain evidence="3">RSA 2281</strain>
    </source>
</reference>
<evidence type="ECO:0000313" key="4">
    <source>
        <dbReference type="Proteomes" id="UP001209540"/>
    </source>
</evidence>
<dbReference type="InterPro" id="IPR029058">
    <property type="entry name" value="AB_hydrolase_fold"/>
</dbReference>
<dbReference type="SUPFAM" id="SSF53474">
    <property type="entry name" value="alpha/beta-Hydrolases"/>
    <property type="match status" value="1"/>
</dbReference>
<dbReference type="Gene3D" id="3.40.50.1820">
    <property type="entry name" value="alpha/beta hydrolase"/>
    <property type="match status" value="1"/>
</dbReference>
<evidence type="ECO:0000313" key="3">
    <source>
        <dbReference type="EMBL" id="KAI9266836.1"/>
    </source>
</evidence>
<dbReference type="InterPro" id="IPR002921">
    <property type="entry name" value="Fungal_lipase-type"/>
</dbReference>
<keyword evidence="4" id="KW-1185">Reference proteome</keyword>
<name>A0AAD5K335_9FUNG</name>
<dbReference type="AlphaFoldDB" id="A0AAD5K335"/>
<dbReference type="Proteomes" id="UP001209540">
    <property type="component" value="Unassembled WGS sequence"/>
</dbReference>
<feature type="signal peptide" evidence="1">
    <location>
        <begin position="1"/>
        <end position="22"/>
    </location>
</feature>
<dbReference type="GO" id="GO:0006629">
    <property type="term" value="P:lipid metabolic process"/>
    <property type="evidence" value="ECO:0007669"/>
    <property type="project" value="InterPro"/>
</dbReference>
<proteinExistence type="predicted"/>
<sequence length="239" mass="26487">MKSTLFQLTFLSSPFLSVVVFAVALVTRQESSDETPEGEAIERNRRLPEDTDSIFNMVLNSTCYLDTVKSVLKGTFASALAATRDDLTAVFVNCPSVSLARIHGGFLGYWQGFKSTVTRTIESELRSHSDFKLVVQLPYFAALNFHADDVKNLELFTQGQPRVGNCQFAQHIVNTGITYKRAVYARDLVLHIPNNLKGFYHAEVCLNDLETSGCSNSIALFTCVLDHTTHFGMSTGICL</sequence>
<gene>
    <name evidence="3" type="ORF">BDA99DRAFT_536243</name>
</gene>
<evidence type="ECO:0000259" key="2">
    <source>
        <dbReference type="Pfam" id="PF01764"/>
    </source>
</evidence>
<organism evidence="3 4">
    <name type="scientific">Phascolomyces articulosus</name>
    <dbReference type="NCBI Taxonomy" id="60185"/>
    <lineage>
        <taxon>Eukaryota</taxon>
        <taxon>Fungi</taxon>
        <taxon>Fungi incertae sedis</taxon>
        <taxon>Mucoromycota</taxon>
        <taxon>Mucoromycotina</taxon>
        <taxon>Mucoromycetes</taxon>
        <taxon>Mucorales</taxon>
        <taxon>Lichtheimiaceae</taxon>
        <taxon>Phascolomyces</taxon>
    </lineage>
</organism>
<dbReference type="EMBL" id="JAIXMP010000010">
    <property type="protein sequence ID" value="KAI9266836.1"/>
    <property type="molecule type" value="Genomic_DNA"/>
</dbReference>
<feature type="chain" id="PRO_5042179973" description="Fungal lipase-type domain-containing protein" evidence="1">
    <location>
        <begin position="23"/>
        <end position="239"/>
    </location>
</feature>
<evidence type="ECO:0000256" key="1">
    <source>
        <dbReference type="SAM" id="SignalP"/>
    </source>
</evidence>
<dbReference type="Pfam" id="PF01764">
    <property type="entry name" value="Lipase_3"/>
    <property type="match status" value="1"/>
</dbReference>
<accession>A0AAD5K335</accession>
<comment type="caution">
    <text evidence="3">The sequence shown here is derived from an EMBL/GenBank/DDBJ whole genome shotgun (WGS) entry which is preliminary data.</text>
</comment>
<reference evidence="3" key="2">
    <citation type="submission" date="2023-02" db="EMBL/GenBank/DDBJ databases">
        <authorList>
            <consortium name="DOE Joint Genome Institute"/>
            <person name="Mondo S.J."/>
            <person name="Chang Y."/>
            <person name="Wang Y."/>
            <person name="Ahrendt S."/>
            <person name="Andreopoulos W."/>
            <person name="Barry K."/>
            <person name="Beard J."/>
            <person name="Benny G.L."/>
            <person name="Blankenship S."/>
            <person name="Bonito G."/>
            <person name="Cuomo C."/>
            <person name="Desiro A."/>
            <person name="Gervers K.A."/>
            <person name="Hundley H."/>
            <person name="Kuo A."/>
            <person name="LaButti K."/>
            <person name="Lang B.F."/>
            <person name="Lipzen A."/>
            <person name="O'Donnell K."/>
            <person name="Pangilinan J."/>
            <person name="Reynolds N."/>
            <person name="Sandor L."/>
            <person name="Smith M.W."/>
            <person name="Tsang A."/>
            <person name="Grigoriev I.V."/>
            <person name="Stajich J.E."/>
            <person name="Spatafora J.W."/>
        </authorList>
    </citation>
    <scope>NUCLEOTIDE SEQUENCE</scope>
    <source>
        <strain evidence="3">RSA 2281</strain>
    </source>
</reference>
<protein>
    <recommendedName>
        <fullName evidence="2">Fungal lipase-type domain-containing protein</fullName>
    </recommendedName>
</protein>
<feature type="domain" description="Fungal lipase-type" evidence="2">
    <location>
        <begin position="85"/>
        <end position="195"/>
    </location>
</feature>
<keyword evidence="1" id="KW-0732">Signal</keyword>